<keyword evidence="5 9" id="KW-0665">Pyrimidine biosynthesis</keyword>
<dbReference type="Proteomes" id="UP000306420">
    <property type="component" value="Unassembled WGS sequence"/>
</dbReference>
<accession>A0A5R9DUZ6</accession>
<dbReference type="OrthoDB" id="9806203at2"/>
<evidence type="ECO:0000256" key="8">
    <source>
        <dbReference type="ARBA" id="ARBA00061012"/>
    </source>
</evidence>
<keyword evidence="6 9" id="KW-0456">Lyase</keyword>
<comment type="function">
    <text evidence="1 9">Catalyzes the decarboxylation of orotidine 5'-monophosphate (OMP) to uridine 5'-monophosphate (UMP).</text>
</comment>
<reference evidence="14 15" key="1">
    <citation type="submission" date="2019-05" db="EMBL/GenBank/DDBJ databases">
        <title>The metagenome of a microbial culture collection derived from dairy environment covers the genomic content of the human microbiome.</title>
        <authorList>
            <person name="Roder T."/>
            <person name="Wuthrich D."/>
            <person name="Sattari Z."/>
            <person name="Von Ah U."/>
            <person name="Bar C."/>
            <person name="Ronchi F."/>
            <person name="Macpherson A.J."/>
            <person name="Ganal-Vonarburg S.C."/>
            <person name="Bruggmann R."/>
            <person name="Vergeres G."/>
        </authorList>
    </citation>
    <scope>NUCLEOTIDE SEQUENCE [LARGE SCALE GENOMIC DNA]</scope>
    <source>
        <strain evidence="14 15">FAM 24227</strain>
    </source>
</reference>
<sequence>MDKQKPIIALDFATKEAAIAFLNLFKNESLNLKVGMELFYKTGMDFVQYLKEEGHSVFLDLKLHDIPNTVKSAMKVLAQSGVDMVNVHASGGLKMMQAAKEGLEEGALNNHKPLLIAVTQLTSTSQTQMNEEQKILGPIQDSVQNYAILTQNAGLDGVVCSPLEASIIKEATSNQFLTITPGIRLTSKSIDDQTRIMTPRDAAKNGSDYIVVGRPITQAPDPVEAYRYILKEWQAELN</sequence>
<dbReference type="EMBL" id="VBSP01000017">
    <property type="protein sequence ID" value="TLQ41453.1"/>
    <property type="molecule type" value="Genomic_DNA"/>
</dbReference>
<dbReference type="Pfam" id="PF00215">
    <property type="entry name" value="OMPdecase"/>
    <property type="match status" value="1"/>
</dbReference>
<keyword evidence="4 9" id="KW-0210">Decarboxylase</keyword>
<organism evidence="14 15">
    <name type="scientific">Ruoffia tabacinasalis</name>
    <dbReference type="NCBI Taxonomy" id="87458"/>
    <lineage>
        <taxon>Bacteria</taxon>
        <taxon>Bacillati</taxon>
        <taxon>Bacillota</taxon>
        <taxon>Bacilli</taxon>
        <taxon>Lactobacillales</taxon>
        <taxon>Aerococcaceae</taxon>
        <taxon>Ruoffia</taxon>
    </lineage>
</organism>
<comment type="pathway">
    <text evidence="2 9 12">Pyrimidine metabolism; UMP biosynthesis via de novo pathway; UMP from orotate: step 2/2.</text>
</comment>
<feature type="binding site" evidence="9 11">
    <location>
        <position position="214"/>
    </location>
    <ligand>
        <name>substrate</name>
    </ligand>
</feature>
<proteinExistence type="inferred from homology"/>
<comment type="catalytic activity">
    <reaction evidence="7 9 12">
        <text>orotidine 5'-phosphate + H(+) = UMP + CO2</text>
        <dbReference type="Rhea" id="RHEA:11596"/>
        <dbReference type="ChEBI" id="CHEBI:15378"/>
        <dbReference type="ChEBI" id="CHEBI:16526"/>
        <dbReference type="ChEBI" id="CHEBI:57538"/>
        <dbReference type="ChEBI" id="CHEBI:57865"/>
        <dbReference type="EC" id="4.1.1.23"/>
    </reaction>
</comment>
<dbReference type="SUPFAM" id="SSF51366">
    <property type="entry name" value="Ribulose-phoshate binding barrel"/>
    <property type="match status" value="1"/>
</dbReference>
<evidence type="ECO:0000256" key="4">
    <source>
        <dbReference type="ARBA" id="ARBA00022793"/>
    </source>
</evidence>
<dbReference type="GO" id="GO:0044205">
    <property type="term" value="P:'de novo' UMP biosynthetic process"/>
    <property type="evidence" value="ECO:0007669"/>
    <property type="project" value="UniProtKB-UniRule"/>
</dbReference>
<evidence type="ECO:0000256" key="3">
    <source>
        <dbReference type="ARBA" id="ARBA00011738"/>
    </source>
</evidence>
<evidence type="ECO:0000259" key="13">
    <source>
        <dbReference type="SMART" id="SM00934"/>
    </source>
</evidence>
<dbReference type="RefSeq" id="WP_138404532.1">
    <property type="nucleotide sequence ID" value="NZ_VBSP01000017.1"/>
</dbReference>
<evidence type="ECO:0000256" key="10">
    <source>
        <dbReference type="PIRSR" id="PIRSR614732-1"/>
    </source>
</evidence>
<dbReference type="PANTHER" id="PTHR32119:SF2">
    <property type="entry name" value="OROTIDINE 5'-PHOSPHATE DECARBOXYLASE"/>
    <property type="match status" value="1"/>
</dbReference>
<dbReference type="HAMAP" id="MF_01200_B">
    <property type="entry name" value="OMPdecase_type1_B"/>
    <property type="match status" value="1"/>
</dbReference>
<evidence type="ECO:0000256" key="9">
    <source>
        <dbReference type="HAMAP-Rule" id="MF_01200"/>
    </source>
</evidence>
<dbReference type="AlphaFoldDB" id="A0A5R9DUZ6"/>
<dbReference type="GO" id="GO:0006207">
    <property type="term" value="P:'de novo' pyrimidine nucleobase biosynthetic process"/>
    <property type="evidence" value="ECO:0007669"/>
    <property type="project" value="InterPro"/>
</dbReference>
<evidence type="ECO:0000256" key="12">
    <source>
        <dbReference type="RuleBase" id="RU000512"/>
    </source>
</evidence>
<dbReference type="SMART" id="SM00934">
    <property type="entry name" value="OMPdecase"/>
    <property type="match status" value="1"/>
</dbReference>
<dbReference type="PROSITE" id="PS00156">
    <property type="entry name" value="OMPDECASE"/>
    <property type="match status" value="1"/>
</dbReference>
<dbReference type="Gene3D" id="3.20.20.70">
    <property type="entry name" value="Aldolase class I"/>
    <property type="match status" value="1"/>
</dbReference>
<dbReference type="CDD" id="cd04725">
    <property type="entry name" value="OMP_decarboxylase_like"/>
    <property type="match status" value="1"/>
</dbReference>
<dbReference type="InterPro" id="IPR018089">
    <property type="entry name" value="OMPdecase_AS"/>
</dbReference>
<dbReference type="NCBIfam" id="TIGR01740">
    <property type="entry name" value="pyrF"/>
    <property type="match status" value="1"/>
</dbReference>
<evidence type="ECO:0000256" key="2">
    <source>
        <dbReference type="ARBA" id="ARBA00004861"/>
    </source>
</evidence>
<dbReference type="GO" id="GO:0004590">
    <property type="term" value="F:orotidine-5'-phosphate decarboxylase activity"/>
    <property type="evidence" value="ECO:0007669"/>
    <property type="project" value="UniProtKB-UniRule"/>
</dbReference>
<feature type="binding site" evidence="9 11">
    <location>
        <position position="122"/>
    </location>
    <ligand>
        <name>substrate</name>
    </ligand>
</feature>
<feature type="active site" description="For OMPdecase activity" evidence="10">
    <location>
        <position position="65"/>
    </location>
</feature>
<dbReference type="InterPro" id="IPR011060">
    <property type="entry name" value="RibuloseP-bd_barrel"/>
</dbReference>
<feature type="binding site" evidence="9 11">
    <location>
        <position position="213"/>
    </location>
    <ligand>
        <name>substrate</name>
    </ligand>
</feature>
<dbReference type="InterPro" id="IPR013785">
    <property type="entry name" value="Aldolase_TIM"/>
</dbReference>
<comment type="subunit">
    <text evidence="3 9">Homodimer.</text>
</comment>
<feature type="active site" description="Proton donor" evidence="9">
    <location>
        <position position="62"/>
    </location>
</feature>
<dbReference type="InterPro" id="IPR001754">
    <property type="entry name" value="OMPdeCOase_dom"/>
</dbReference>
<evidence type="ECO:0000313" key="15">
    <source>
        <dbReference type="Proteomes" id="UP000306420"/>
    </source>
</evidence>
<evidence type="ECO:0000256" key="11">
    <source>
        <dbReference type="PIRSR" id="PIRSR614732-2"/>
    </source>
</evidence>
<dbReference type="FunFam" id="3.20.20.70:FF:000015">
    <property type="entry name" value="Orotidine 5'-phosphate decarboxylase"/>
    <property type="match status" value="1"/>
</dbReference>
<protein>
    <recommendedName>
        <fullName evidence="9">Orotidine 5'-phosphate decarboxylase</fullName>
        <ecNumber evidence="9">4.1.1.23</ecNumber>
    </recommendedName>
    <alternativeName>
        <fullName evidence="9">OMP decarboxylase</fullName>
        <shortName evidence="9">OMPDCase</shortName>
        <shortName evidence="9">OMPdecase</shortName>
    </alternativeName>
</protein>
<gene>
    <name evidence="9 14" type="primary">pyrF</name>
    <name evidence="14" type="ORF">FEZ33_06165</name>
</gene>
<evidence type="ECO:0000256" key="1">
    <source>
        <dbReference type="ARBA" id="ARBA00002356"/>
    </source>
</evidence>
<dbReference type="UniPathway" id="UPA00070">
    <property type="reaction ID" value="UER00120"/>
</dbReference>
<evidence type="ECO:0000256" key="5">
    <source>
        <dbReference type="ARBA" id="ARBA00022975"/>
    </source>
</evidence>
<comment type="similarity">
    <text evidence="8 9">Belongs to the OMP decarboxylase family. Type 1 subfamily.</text>
</comment>
<dbReference type="NCBIfam" id="NF001273">
    <property type="entry name" value="PRK00230.1"/>
    <property type="match status" value="1"/>
</dbReference>
<feature type="active site" description="For OMPdecase activity" evidence="10">
    <location>
        <position position="62"/>
    </location>
</feature>
<name>A0A5R9DUZ6_9LACT</name>
<evidence type="ECO:0000313" key="14">
    <source>
        <dbReference type="EMBL" id="TLQ41453.1"/>
    </source>
</evidence>
<feature type="active site" description="For OMPdecase activity" evidence="10">
    <location>
        <position position="60"/>
    </location>
</feature>
<feature type="binding site" evidence="9 11">
    <location>
        <position position="193"/>
    </location>
    <ligand>
        <name>substrate</name>
    </ligand>
</feature>
<dbReference type="PANTHER" id="PTHR32119">
    <property type="entry name" value="OROTIDINE 5'-PHOSPHATE DECARBOXYLASE"/>
    <property type="match status" value="1"/>
</dbReference>
<feature type="domain" description="Orotidine 5'-phosphate decarboxylase" evidence="13">
    <location>
        <begin position="5"/>
        <end position="229"/>
    </location>
</feature>
<dbReference type="InterPro" id="IPR047596">
    <property type="entry name" value="OMPdecase_bac"/>
</dbReference>
<dbReference type="EC" id="4.1.1.23" evidence="9"/>
<evidence type="ECO:0000256" key="7">
    <source>
        <dbReference type="ARBA" id="ARBA00049157"/>
    </source>
</evidence>
<dbReference type="InterPro" id="IPR014732">
    <property type="entry name" value="OMPdecase"/>
</dbReference>
<evidence type="ECO:0000256" key="6">
    <source>
        <dbReference type="ARBA" id="ARBA00023239"/>
    </source>
</evidence>
<feature type="binding site" evidence="9 11">
    <location>
        <position position="11"/>
    </location>
    <ligand>
        <name>substrate</name>
    </ligand>
</feature>
<comment type="caution">
    <text evidence="14">The sequence shown here is derived from an EMBL/GenBank/DDBJ whole genome shotgun (WGS) entry which is preliminary data.</text>
</comment>
<feature type="binding site" evidence="9 11">
    <location>
        <position position="33"/>
    </location>
    <ligand>
        <name>substrate</name>
    </ligand>
</feature>
<feature type="binding site" evidence="9">
    <location>
        <begin position="60"/>
        <end position="69"/>
    </location>
    <ligand>
        <name>substrate</name>
    </ligand>
</feature>
<feature type="binding site" evidence="9 11">
    <location>
        <position position="184"/>
    </location>
    <ligand>
        <name>substrate</name>
    </ligand>
</feature>
<dbReference type="GO" id="GO:0005829">
    <property type="term" value="C:cytosol"/>
    <property type="evidence" value="ECO:0007669"/>
    <property type="project" value="TreeGrafter"/>
</dbReference>